<proteinExistence type="predicted"/>
<keyword evidence="3" id="KW-1185">Reference proteome</keyword>
<dbReference type="PANTHER" id="PTHR34980">
    <property type="entry name" value="INNER MEMBRANE PROTEIN-RELATED-RELATED"/>
    <property type="match status" value="1"/>
</dbReference>
<feature type="transmembrane region" description="Helical" evidence="1">
    <location>
        <begin position="128"/>
        <end position="146"/>
    </location>
</feature>
<organism evidence="2 3">
    <name type="scientific">Roseococcus suduntuyensis</name>
    <dbReference type="NCBI Taxonomy" id="455361"/>
    <lineage>
        <taxon>Bacteria</taxon>
        <taxon>Pseudomonadati</taxon>
        <taxon>Pseudomonadota</taxon>
        <taxon>Alphaproteobacteria</taxon>
        <taxon>Acetobacterales</taxon>
        <taxon>Roseomonadaceae</taxon>
        <taxon>Roseococcus</taxon>
    </lineage>
</organism>
<evidence type="ECO:0000313" key="2">
    <source>
        <dbReference type="EMBL" id="MBB3899090.1"/>
    </source>
</evidence>
<dbReference type="EMBL" id="JACIDJ010000004">
    <property type="protein sequence ID" value="MBB3899090.1"/>
    <property type="molecule type" value="Genomic_DNA"/>
</dbReference>
<keyword evidence="1" id="KW-0472">Membrane</keyword>
<protein>
    <submittedName>
        <fullName evidence="2">Uncharacterized membrane protein YhaH (DUF805 family)</fullName>
    </submittedName>
</protein>
<dbReference type="PANTHER" id="PTHR34980:SF2">
    <property type="entry name" value="INNER MEMBRANE PROTEIN YHAH-RELATED"/>
    <property type="match status" value="1"/>
</dbReference>
<dbReference type="RefSeq" id="WP_184384547.1">
    <property type="nucleotide sequence ID" value="NZ_JACIDJ010000004.1"/>
</dbReference>
<sequence length="165" mass="18383">MSNARQLLEERFARGEISAAEYQERLSVLNNLSGGQVPPQRVVGFGQAIALALRNYVNFSGRSSRAAHWYFVLATVLLGMVTGTIDGNNYGYYWGAPQPVSNVTSLLLILPSLGLAVRRLHDVNRSGWWLLLIPTVIGILPLLFWLCQQGDRFTNRYGDDMEAGR</sequence>
<dbReference type="Proteomes" id="UP000553193">
    <property type="component" value="Unassembled WGS sequence"/>
</dbReference>
<accession>A0A840AF54</accession>
<comment type="caution">
    <text evidence="2">The sequence shown here is derived from an EMBL/GenBank/DDBJ whole genome shotgun (WGS) entry which is preliminary data.</text>
</comment>
<gene>
    <name evidence="2" type="ORF">GGQ83_002538</name>
</gene>
<reference evidence="2 3" key="1">
    <citation type="submission" date="2020-08" db="EMBL/GenBank/DDBJ databases">
        <title>Genomic Encyclopedia of Type Strains, Phase IV (KMG-IV): sequencing the most valuable type-strain genomes for metagenomic binning, comparative biology and taxonomic classification.</title>
        <authorList>
            <person name="Goeker M."/>
        </authorList>
    </citation>
    <scope>NUCLEOTIDE SEQUENCE [LARGE SCALE GENOMIC DNA]</scope>
    <source>
        <strain evidence="2 3">DSM 19979</strain>
    </source>
</reference>
<name>A0A840AF54_9PROT</name>
<feature type="transmembrane region" description="Helical" evidence="1">
    <location>
        <begin position="67"/>
        <end position="85"/>
    </location>
</feature>
<evidence type="ECO:0000256" key="1">
    <source>
        <dbReference type="SAM" id="Phobius"/>
    </source>
</evidence>
<keyword evidence="1" id="KW-0812">Transmembrane</keyword>
<keyword evidence="1" id="KW-1133">Transmembrane helix</keyword>
<evidence type="ECO:0000313" key="3">
    <source>
        <dbReference type="Proteomes" id="UP000553193"/>
    </source>
</evidence>
<dbReference type="GO" id="GO:0005886">
    <property type="term" value="C:plasma membrane"/>
    <property type="evidence" value="ECO:0007669"/>
    <property type="project" value="TreeGrafter"/>
</dbReference>
<dbReference type="InterPro" id="IPR008523">
    <property type="entry name" value="DUF805"/>
</dbReference>
<dbReference type="Pfam" id="PF05656">
    <property type="entry name" value="DUF805"/>
    <property type="match status" value="1"/>
</dbReference>
<dbReference type="AlphaFoldDB" id="A0A840AF54"/>